<dbReference type="EMBL" id="JAIBOA010000012">
    <property type="protein sequence ID" value="MBW8484656.1"/>
    <property type="molecule type" value="Genomic_DNA"/>
</dbReference>
<dbReference type="Pfam" id="PF03009">
    <property type="entry name" value="GDPD"/>
    <property type="match status" value="2"/>
</dbReference>
<feature type="domain" description="GP-PDE" evidence="1">
    <location>
        <begin position="15"/>
        <end position="250"/>
    </location>
</feature>
<dbReference type="SUPFAM" id="SSF51695">
    <property type="entry name" value="PLC-like phosphodiesterases"/>
    <property type="match status" value="1"/>
</dbReference>
<accession>A0ABS7FW46</accession>
<keyword evidence="3" id="KW-1185">Reference proteome</keyword>
<evidence type="ECO:0000313" key="3">
    <source>
        <dbReference type="Proteomes" id="UP000774570"/>
    </source>
</evidence>
<evidence type="ECO:0000313" key="2">
    <source>
        <dbReference type="EMBL" id="MBW8484656.1"/>
    </source>
</evidence>
<dbReference type="Gene3D" id="3.20.20.190">
    <property type="entry name" value="Phosphatidylinositol (PI) phosphodiesterase"/>
    <property type="match status" value="2"/>
</dbReference>
<name>A0ABS7FW46_9ACTN</name>
<dbReference type="CDD" id="cd08556">
    <property type="entry name" value="GDPD"/>
    <property type="match status" value="1"/>
</dbReference>
<organism evidence="2 3">
    <name type="scientific">Actinomadura parmotrematis</name>
    <dbReference type="NCBI Taxonomy" id="2864039"/>
    <lineage>
        <taxon>Bacteria</taxon>
        <taxon>Bacillati</taxon>
        <taxon>Actinomycetota</taxon>
        <taxon>Actinomycetes</taxon>
        <taxon>Streptosporangiales</taxon>
        <taxon>Thermomonosporaceae</taxon>
        <taxon>Actinomadura</taxon>
    </lineage>
</organism>
<proteinExistence type="predicted"/>
<sequence length="253" mass="26490">MIFQRPPAVIGHRGLGAGELRPAGADAPVAENTVASILAAVAAGASWVEIDVTRTADDELVLRHDPTGPDGAFLIDRPAAATGLPRLADVLAALPPEVRLDIDVKTIAEDAVDAPSRRTGALLKPLLEREARRRELLVTSFDPALLAQLRAELPQVPVGLLTWLRHPLWHGLPTAAGLGFQALGVHTGSCGFEHPDSRLRPLGFYVDTAHKAGLEFLVWCPSAEAAPAYAAAGADALVVNDVPGVLSALAPTP</sequence>
<evidence type="ECO:0000259" key="1">
    <source>
        <dbReference type="PROSITE" id="PS51704"/>
    </source>
</evidence>
<protein>
    <submittedName>
        <fullName evidence="2">Glycerophosphodiester phosphodiesterase</fullName>
    </submittedName>
</protein>
<dbReference type="RefSeq" id="WP_220167888.1">
    <property type="nucleotide sequence ID" value="NZ_JAIBOA010000012.1"/>
</dbReference>
<dbReference type="PROSITE" id="PS51704">
    <property type="entry name" value="GP_PDE"/>
    <property type="match status" value="1"/>
</dbReference>
<gene>
    <name evidence="2" type="ORF">K1Y72_19890</name>
</gene>
<reference evidence="2 3" key="1">
    <citation type="submission" date="2021-07" db="EMBL/GenBank/DDBJ databases">
        <title>Actinomadura sp. PM05-2 isolated from lichen.</title>
        <authorList>
            <person name="Somphong A."/>
            <person name="Phongsopitanun W."/>
            <person name="Tanasupawat S."/>
            <person name="Peongsungnone V."/>
        </authorList>
    </citation>
    <scope>NUCLEOTIDE SEQUENCE [LARGE SCALE GENOMIC DNA]</scope>
    <source>
        <strain evidence="2 3">PM05-2</strain>
    </source>
</reference>
<dbReference type="InterPro" id="IPR017946">
    <property type="entry name" value="PLC-like_Pdiesterase_TIM-brl"/>
</dbReference>
<dbReference type="PANTHER" id="PTHR46211:SF1">
    <property type="entry name" value="GLYCEROPHOSPHODIESTER PHOSPHODIESTERASE, CYTOPLASMIC"/>
    <property type="match status" value="1"/>
</dbReference>
<dbReference type="PANTHER" id="PTHR46211">
    <property type="entry name" value="GLYCEROPHOSPHORYL DIESTER PHOSPHODIESTERASE"/>
    <property type="match status" value="1"/>
</dbReference>
<comment type="caution">
    <text evidence="2">The sequence shown here is derived from an EMBL/GenBank/DDBJ whole genome shotgun (WGS) entry which is preliminary data.</text>
</comment>
<dbReference type="InterPro" id="IPR030395">
    <property type="entry name" value="GP_PDE_dom"/>
</dbReference>
<dbReference type="Proteomes" id="UP000774570">
    <property type="component" value="Unassembled WGS sequence"/>
</dbReference>